<dbReference type="AlphaFoldDB" id="A0A410G056"/>
<dbReference type="KEGG" id="aev:EI546_02460"/>
<accession>A0A410G056</accession>
<name>A0A410G056_9FLAO</name>
<proteinExistence type="predicted"/>
<gene>
    <name evidence="1" type="ORF">EI546_02460</name>
</gene>
<organism evidence="1 2">
    <name type="scientific">Aequorivita ciconiae</name>
    <dbReference type="NCBI Taxonomy" id="2494375"/>
    <lineage>
        <taxon>Bacteria</taxon>
        <taxon>Pseudomonadati</taxon>
        <taxon>Bacteroidota</taxon>
        <taxon>Flavobacteriia</taxon>
        <taxon>Flavobacteriales</taxon>
        <taxon>Flavobacteriaceae</taxon>
        <taxon>Aequorivita</taxon>
    </lineage>
</organism>
<evidence type="ECO:0000313" key="1">
    <source>
        <dbReference type="EMBL" id="QAA80658.1"/>
    </source>
</evidence>
<keyword evidence="2" id="KW-1185">Reference proteome</keyword>
<evidence type="ECO:0000313" key="2">
    <source>
        <dbReference type="Proteomes" id="UP000285517"/>
    </source>
</evidence>
<dbReference type="Proteomes" id="UP000285517">
    <property type="component" value="Chromosome"/>
</dbReference>
<dbReference type="EMBL" id="CP034951">
    <property type="protein sequence ID" value="QAA80658.1"/>
    <property type="molecule type" value="Genomic_DNA"/>
</dbReference>
<dbReference type="OrthoDB" id="5500612at2"/>
<dbReference type="RefSeq" id="WP_128249055.1">
    <property type="nucleotide sequence ID" value="NZ_CP034951.1"/>
</dbReference>
<sequence length="268" mass="28797">MKALLFLLGALSITPNFYSQVGIGITTPSPASMLEVSSTSDEGDTYAGFMPPRVPDILARDAILASTTDVGLLVYVENLGCLQLWNGSGWESVHCINTVGFANLYQNFDLNTTWGYSSDVPFFDNGTRSFFGITDNSRGGFSHITTLTNNFLGINDLNDPEHGNGTAQFATITFTTIDLSLAPNGATISFDYEFYRFDGGDKAYYTIILDGIAQPEVTLIEGSGNLSLSGSVLEIIPPGTISASLRIRIKQDGADDYAGFDNFAIVAN</sequence>
<reference evidence="1 2" key="1">
    <citation type="submission" date="2019-01" db="EMBL/GenBank/DDBJ databases">
        <title>Complete genome sequencing of Aequorivita sp. H23M31.</title>
        <authorList>
            <person name="Bae J.-W."/>
        </authorList>
    </citation>
    <scope>NUCLEOTIDE SEQUENCE [LARGE SCALE GENOMIC DNA]</scope>
    <source>
        <strain evidence="1 2">H23M31</strain>
    </source>
</reference>
<protein>
    <submittedName>
        <fullName evidence="1">Uncharacterized protein</fullName>
    </submittedName>
</protein>